<dbReference type="InterPro" id="IPR019378">
    <property type="entry name" value="GDP-Fuc_O-FucTrfase"/>
</dbReference>
<accession>A0AAF0WKR8</accession>
<protein>
    <recommendedName>
        <fullName evidence="6">O-fucosyltransferase family protein</fullName>
    </recommendedName>
</protein>
<dbReference type="Pfam" id="PF10250">
    <property type="entry name" value="O-FucT"/>
    <property type="match status" value="1"/>
</dbReference>
<keyword evidence="3" id="KW-0808">Transferase</keyword>
<keyword evidence="5" id="KW-0119">Carbohydrate metabolism</keyword>
<evidence type="ECO:0000256" key="6">
    <source>
        <dbReference type="ARBA" id="ARBA00030350"/>
    </source>
</evidence>
<reference evidence="7" key="1">
    <citation type="journal article" date="2016" name="Nat. Genet.">
        <title>A high-quality carrot genome assembly provides new insights into carotenoid accumulation and asterid genome evolution.</title>
        <authorList>
            <person name="Iorizzo M."/>
            <person name="Ellison S."/>
            <person name="Senalik D."/>
            <person name="Zeng P."/>
            <person name="Satapoomin P."/>
            <person name="Huang J."/>
            <person name="Bowman M."/>
            <person name="Iovene M."/>
            <person name="Sanseverino W."/>
            <person name="Cavagnaro P."/>
            <person name="Yildiz M."/>
            <person name="Macko-Podgorni A."/>
            <person name="Moranska E."/>
            <person name="Grzebelus E."/>
            <person name="Grzebelus D."/>
            <person name="Ashrafi H."/>
            <person name="Zheng Z."/>
            <person name="Cheng S."/>
            <person name="Spooner D."/>
            <person name="Van Deynze A."/>
            <person name="Simon P."/>
        </authorList>
    </citation>
    <scope>NUCLEOTIDE SEQUENCE</scope>
    <source>
        <tissue evidence="7">Leaf</tissue>
    </source>
</reference>
<evidence type="ECO:0000256" key="2">
    <source>
        <dbReference type="ARBA" id="ARBA00022676"/>
    </source>
</evidence>
<gene>
    <name evidence="7" type="ORF">DCAR_0310708</name>
</gene>
<dbReference type="AlphaFoldDB" id="A0AAF0WKR8"/>
<dbReference type="EMBL" id="CP093345">
    <property type="protein sequence ID" value="WOG91459.1"/>
    <property type="molecule type" value="Genomic_DNA"/>
</dbReference>
<dbReference type="PANTHER" id="PTHR31288:SF5">
    <property type="entry name" value="PROTEIN MANNAN SYNTHESIS-RELATED 1"/>
    <property type="match status" value="1"/>
</dbReference>
<name>A0AAF0WKR8_DAUCS</name>
<evidence type="ECO:0000256" key="5">
    <source>
        <dbReference type="ARBA" id="ARBA00023277"/>
    </source>
</evidence>
<evidence type="ECO:0000256" key="4">
    <source>
        <dbReference type="ARBA" id="ARBA00023253"/>
    </source>
</evidence>
<dbReference type="Proteomes" id="UP000077755">
    <property type="component" value="Chromosome 3"/>
</dbReference>
<keyword evidence="8" id="KW-1185">Reference proteome</keyword>
<dbReference type="InterPro" id="IPR024709">
    <property type="entry name" value="FucosylTrfase_pln"/>
</dbReference>
<reference evidence="7" key="2">
    <citation type="submission" date="2022-03" db="EMBL/GenBank/DDBJ databases">
        <title>Draft title - Genomic analysis of global carrot germplasm unveils the trajectory of domestication and the origin of high carotenoid orange carrot.</title>
        <authorList>
            <person name="Iorizzo M."/>
            <person name="Ellison S."/>
            <person name="Senalik D."/>
            <person name="Macko-Podgorni A."/>
            <person name="Grzebelus D."/>
            <person name="Bostan H."/>
            <person name="Rolling W."/>
            <person name="Curaba J."/>
            <person name="Simon P."/>
        </authorList>
    </citation>
    <scope>NUCLEOTIDE SEQUENCE</scope>
    <source>
        <tissue evidence="7">Leaf</tissue>
    </source>
</reference>
<organism evidence="7 8">
    <name type="scientific">Daucus carota subsp. sativus</name>
    <name type="common">Carrot</name>
    <dbReference type="NCBI Taxonomy" id="79200"/>
    <lineage>
        <taxon>Eukaryota</taxon>
        <taxon>Viridiplantae</taxon>
        <taxon>Streptophyta</taxon>
        <taxon>Embryophyta</taxon>
        <taxon>Tracheophyta</taxon>
        <taxon>Spermatophyta</taxon>
        <taxon>Magnoliopsida</taxon>
        <taxon>eudicotyledons</taxon>
        <taxon>Gunneridae</taxon>
        <taxon>Pentapetalae</taxon>
        <taxon>asterids</taxon>
        <taxon>campanulids</taxon>
        <taxon>Apiales</taxon>
        <taxon>Apiaceae</taxon>
        <taxon>Apioideae</taxon>
        <taxon>Scandiceae</taxon>
        <taxon>Daucinae</taxon>
        <taxon>Daucus</taxon>
        <taxon>Daucus sect. Daucus</taxon>
    </lineage>
</organism>
<evidence type="ECO:0000256" key="1">
    <source>
        <dbReference type="ARBA" id="ARBA00007737"/>
    </source>
</evidence>
<keyword evidence="4" id="KW-0294">Fucose metabolism</keyword>
<dbReference type="PANTHER" id="PTHR31288">
    <property type="entry name" value="O-FUCOSYLTRANSFERASE FAMILY PROTEIN"/>
    <property type="match status" value="1"/>
</dbReference>
<sequence>MALIDIRHMMAGVLTFAMFVMLLNMVKTDYFDIPRTEFSGGEIYGVETPSLHQTELLVLRKWLRNGISEVLKPCWTRPHQERDLGNSRGYIFFSLTGGHEHHLSQVSNAIVVARHLGAILVLPDIIEKRSGDSREFGEIYNVTKFVTSMKGIVKIAITQPLGVSTRQLTLVRVPSGVSEEYIASKVQPIYKKKGSLKIVTYLSPSLVTKGEGNDTTSLSCLAMFESLQLKAELEKTILSMVEMLRSSGQNSSSLYIAVDLKDENFGNKGCQGSFINGRKTCYTAHDIIQFLKKIRIEREATIYLTLDGWHDSLNSLTEIYPNVHTKETLVPADKVVPFLSPETYVYKKIIDYYICSSSDIYIPAKFDHFYMTVVGERIATGERIVLEPAESDSKNGADYISPYMLRKSHYAYSCFC</sequence>
<proteinExistence type="inferred from homology"/>
<comment type="similarity">
    <text evidence="1">Belongs to the glycosyltransferase GT106 family.</text>
</comment>
<keyword evidence="2" id="KW-0328">Glycosyltransferase</keyword>
<dbReference type="GO" id="GO:0016757">
    <property type="term" value="F:glycosyltransferase activity"/>
    <property type="evidence" value="ECO:0007669"/>
    <property type="project" value="UniProtKB-KW"/>
</dbReference>
<evidence type="ECO:0000256" key="3">
    <source>
        <dbReference type="ARBA" id="ARBA00022679"/>
    </source>
</evidence>
<evidence type="ECO:0000313" key="8">
    <source>
        <dbReference type="Proteomes" id="UP000077755"/>
    </source>
</evidence>
<dbReference type="GO" id="GO:0006004">
    <property type="term" value="P:fucose metabolic process"/>
    <property type="evidence" value="ECO:0007669"/>
    <property type="project" value="UniProtKB-KW"/>
</dbReference>
<evidence type="ECO:0000313" key="7">
    <source>
        <dbReference type="EMBL" id="WOG91459.1"/>
    </source>
</evidence>